<keyword evidence="1" id="KW-1133">Transmembrane helix</keyword>
<feature type="transmembrane region" description="Helical" evidence="1">
    <location>
        <begin position="57"/>
        <end position="75"/>
    </location>
</feature>
<evidence type="ECO:0000256" key="1">
    <source>
        <dbReference type="SAM" id="Phobius"/>
    </source>
</evidence>
<dbReference type="RefSeq" id="WP_185758738.1">
    <property type="nucleotide sequence ID" value="NZ_VFPO01000001.1"/>
</dbReference>
<sequence length="112" mass="11587">MAVAGVVLVVAGVVIGFVGKRTADGRLARNGFAGIRTERSMADDESWLIVHRRARPWMYASAAAMVVGGLCALVVRSDVAAAVAVLAAAVASVLLMVGGTMAGHRELARRRG</sequence>
<feature type="transmembrane region" description="Helical" evidence="1">
    <location>
        <begin position="6"/>
        <end position="23"/>
    </location>
</feature>
<dbReference type="AlphaFoldDB" id="A0A543ICD1"/>
<keyword evidence="1" id="KW-0472">Membrane</keyword>
<accession>A0A543ICD1</accession>
<comment type="caution">
    <text evidence="2">The sequence shown here is derived from an EMBL/GenBank/DDBJ whole genome shotgun (WGS) entry which is preliminary data.</text>
</comment>
<proteinExistence type="predicted"/>
<evidence type="ECO:0000313" key="3">
    <source>
        <dbReference type="Proteomes" id="UP000316706"/>
    </source>
</evidence>
<gene>
    <name evidence="2" type="ORF">FHX41_1877</name>
</gene>
<reference evidence="2 3" key="1">
    <citation type="submission" date="2019-06" db="EMBL/GenBank/DDBJ databases">
        <title>Sequencing the genomes of 1000 actinobacteria strains.</title>
        <authorList>
            <person name="Klenk H.-P."/>
        </authorList>
    </citation>
    <scope>NUCLEOTIDE SEQUENCE [LARGE SCALE GENOMIC DNA]</scope>
    <source>
        <strain evidence="2 3">DSM 45043</strain>
    </source>
</reference>
<dbReference type="Proteomes" id="UP000316706">
    <property type="component" value="Unassembled WGS sequence"/>
</dbReference>
<protein>
    <submittedName>
        <fullName evidence="2">SdpI/YhfL family protein</fullName>
    </submittedName>
</protein>
<feature type="transmembrane region" description="Helical" evidence="1">
    <location>
        <begin position="81"/>
        <end position="102"/>
    </location>
</feature>
<evidence type="ECO:0000313" key="2">
    <source>
        <dbReference type="EMBL" id="TQM68239.1"/>
    </source>
</evidence>
<organism evidence="2 3">
    <name type="scientific">Actinomadura hallensis</name>
    <dbReference type="NCBI Taxonomy" id="337895"/>
    <lineage>
        <taxon>Bacteria</taxon>
        <taxon>Bacillati</taxon>
        <taxon>Actinomycetota</taxon>
        <taxon>Actinomycetes</taxon>
        <taxon>Streptosporangiales</taxon>
        <taxon>Thermomonosporaceae</taxon>
        <taxon>Actinomadura</taxon>
    </lineage>
</organism>
<dbReference type="InterPro" id="IPR025962">
    <property type="entry name" value="SdpI/YhfL"/>
</dbReference>
<keyword evidence="1" id="KW-0812">Transmembrane</keyword>
<keyword evidence="3" id="KW-1185">Reference proteome</keyword>
<dbReference type="Pfam" id="PF13630">
    <property type="entry name" value="SdpI"/>
    <property type="match status" value="1"/>
</dbReference>
<name>A0A543ICD1_9ACTN</name>
<dbReference type="EMBL" id="VFPO01000001">
    <property type="protein sequence ID" value="TQM68239.1"/>
    <property type="molecule type" value="Genomic_DNA"/>
</dbReference>